<sequence>MPYADNGVKIYYEVEDGGEPAIVFVHGWTANMNFWREQREYFKGKHRMLFIDNRGHGKSDKPFNRSFYEFDNFVSDLHAAVKDAGFDRFVLVGHSFGTMISMRYCVEHPGRVEALVLIGGGARIQSLHRYGYPVGRLFATLAYGISARIIANMAFGRKAGELRDWGLKEALENTPKHAALNTLWTLTTVDLRDIAREIEKPTLIVVGKEDALLPVSKSEELSRLIKNSKMVIVPDAGHCVMLEQPEIVNRVLEEFIHTFSAMLIRA</sequence>
<dbReference type="GO" id="GO:0016787">
    <property type="term" value="F:hydrolase activity"/>
    <property type="evidence" value="ECO:0007669"/>
    <property type="project" value="UniProtKB-KW"/>
</dbReference>
<dbReference type="Proteomes" id="UP000054015">
    <property type="component" value="Unassembled WGS sequence"/>
</dbReference>
<dbReference type="EMBL" id="LGEQ01000017">
    <property type="protein sequence ID" value="KUJ93710.1"/>
    <property type="molecule type" value="Genomic_DNA"/>
</dbReference>
<dbReference type="EMBL" id="LGEX01000023">
    <property type="protein sequence ID" value="KUK06750.1"/>
    <property type="molecule type" value="Genomic_DNA"/>
</dbReference>
<dbReference type="SUPFAM" id="SSF53474">
    <property type="entry name" value="alpha/beta-Hydrolases"/>
    <property type="match status" value="1"/>
</dbReference>
<dbReference type="PATRIC" id="fig|2234.6.peg.1886"/>
<evidence type="ECO:0000313" key="3">
    <source>
        <dbReference type="EMBL" id="KUJ93710.1"/>
    </source>
</evidence>
<evidence type="ECO:0000313" key="6">
    <source>
        <dbReference type="Proteomes" id="UP000054307"/>
    </source>
</evidence>
<dbReference type="InterPro" id="IPR050266">
    <property type="entry name" value="AB_hydrolase_sf"/>
</dbReference>
<organism evidence="3 6">
    <name type="scientific">Archaeoglobus fulgidus</name>
    <dbReference type="NCBI Taxonomy" id="2234"/>
    <lineage>
        <taxon>Archaea</taxon>
        <taxon>Methanobacteriati</taxon>
        <taxon>Methanobacteriota</taxon>
        <taxon>Archaeoglobi</taxon>
        <taxon>Archaeoglobales</taxon>
        <taxon>Archaeoglobaceae</taxon>
        <taxon>Archaeoglobus</taxon>
    </lineage>
</organism>
<reference evidence="3" key="1">
    <citation type="journal article" date="2015" name="MBio">
        <title>Genome-resolved metagenomic analysis reveals roles for candidate phyla and other microbial community members in biogeochemical transformations in oil reservoirs.</title>
        <authorList>
            <person name="Hu P."/>
            <person name="Tom L."/>
            <person name="Singh A."/>
            <person name="Thomas B.C."/>
            <person name="Baker B.J."/>
            <person name="Piceno Y.M."/>
            <person name="Andersen G.L."/>
            <person name="Banfield J.F."/>
        </authorList>
    </citation>
    <scope>NUCLEOTIDE SEQUENCE [LARGE SCALE GENOMIC DNA]</scope>
    <source>
        <strain evidence="4">49_2300</strain>
        <strain evidence="3">49_95</strain>
    </source>
</reference>
<evidence type="ECO:0000256" key="1">
    <source>
        <dbReference type="ARBA" id="ARBA00022801"/>
    </source>
</evidence>
<reference evidence="5 6" key="2">
    <citation type="journal article" date="2015" name="MBio">
        <title>Genome-Resolved Metagenomic Analysis Reveals Roles for Candidate Phyla and Other Microbial Community Members in Biogeochemical Transformations in Oil Reservoirs.</title>
        <authorList>
            <person name="Hu P."/>
            <person name="Tom L."/>
            <person name="Singh A."/>
            <person name="Thomas B.C."/>
            <person name="Baker B.J."/>
            <person name="Piceno Y.M."/>
            <person name="Andersen G.L."/>
            <person name="Banfield J.F."/>
        </authorList>
    </citation>
    <scope>NUCLEOTIDE SEQUENCE [LARGE SCALE GENOMIC DNA]</scope>
</reference>
<evidence type="ECO:0000259" key="2">
    <source>
        <dbReference type="Pfam" id="PF00561"/>
    </source>
</evidence>
<dbReference type="PRINTS" id="PR00111">
    <property type="entry name" value="ABHYDROLASE"/>
</dbReference>
<comment type="caution">
    <text evidence="3">The sequence shown here is derived from an EMBL/GenBank/DDBJ whole genome shotgun (WGS) entry which is preliminary data.</text>
</comment>
<dbReference type="AlphaFoldDB" id="A0A101DDR0"/>
<dbReference type="InterPro" id="IPR000073">
    <property type="entry name" value="AB_hydrolase_1"/>
</dbReference>
<evidence type="ECO:0000313" key="5">
    <source>
        <dbReference type="Proteomes" id="UP000054015"/>
    </source>
</evidence>
<dbReference type="PANTHER" id="PTHR43798">
    <property type="entry name" value="MONOACYLGLYCEROL LIPASE"/>
    <property type="match status" value="1"/>
</dbReference>
<dbReference type="InterPro" id="IPR029058">
    <property type="entry name" value="AB_hydrolase_fold"/>
</dbReference>
<feature type="domain" description="AB hydrolase-1" evidence="2">
    <location>
        <begin position="20"/>
        <end position="244"/>
    </location>
</feature>
<name>A0A101DDR0_ARCFL</name>
<keyword evidence="1" id="KW-0378">Hydrolase</keyword>
<dbReference type="GO" id="GO:0016020">
    <property type="term" value="C:membrane"/>
    <property type="evidence" value="ECO:0007669"/>
    <property type="project" value="TreeGrafter"/>
</dbReference>
<dbReference type="PANTHER" id="PTHR43798:SF31">
    <property type="entry name" value="AB HYDROLASE SUPERFAMILY PROTEIN YCLE"/>
    <property type="match status" value="1"/>
</dbReference>
<dbReference type="Gene3D" id="3.40.50.1820">
    <property type="entry name" value="alpha/beta hydrolase"/>
    <property type="match status" value="1"/>
</dbReference>
<protein>
    <submittedName>
        <fullName evidence="3">Carboxylesterase (Est-1)</fullName>
    </submittedName>
</protein>
<evidence type="ECO:0000313" key="4">
    <source>
        <dbReference type="EMBL" id="KUK06750.1"/>
    </source>
</evidence>
<dbReference type="Proteomes" id="UP000054307">
    <property type="component" value="Unassembled WGS sequence"/>
</dbReference>
<accession>A0A101DDR0</accession>
<dbReference type="Pfam" id="PF00561">
    <property type="entry name" value="Abhydrolase_1"/>
    <property type="match status" value="1"/>
</dbReference>
<proteinExistence type="predicted"/>
<gene>
    <name evidence="3" type="ORF">XD40_1103</name>
    <name evidence="4" type="ORF">XD48_1019</name>
</gene>